<dbReference type="EMBL" id="FP929061">
    <property type="protein sequence ID" value="CBL39752.1"/>
    <property type="molecule type" value="Genomic_DNA"/>
</dbReference>
<reference evidence="1 2" key="2">
    <citation type="submission" date="2010-03" db="EMBL/GenBank/DDBJ databases">
        <authorList>
            <person name="Pajon A."/>
        </authorList>
    </citation>
    <scope>NUCLEOTIDE SEQUENCE [LARGE SCALE GENOMIC DNA]</scope>
    <source>
        <strain evidence="1 2">SSC/2</strain>
    </source>
</reference>
<protein>
    <submittedName>
        <fullName evidence="1">Uncharacterized protein</fullName>
    </submittedName>
</protein>
<sequence>MSKRISIKRLRRFKYTGERNDR</sequence>
<dbReference type="KEGG" id="bprl:CL2_29730"/>
<dbReference type="AlphaFoldDB" id="D4MWI6"/>
<proteinExistence type="predicted"/>
<name>D4MWI6_ANAHA</name>
<dbReference type="Proteomes" id="UP000008960">
    <property type="component" value="Chromosome"/>
</dbReference>
<reference evidence="1 2" key="1">
    <citation type="submission" date="2010-03" db="EMBL/GenBank/DDBJ databases">
        <title>The genome sequence of Clostridiales sp. SSC/2.</title>
        <authorList>
            <consortium name="metaHIT consortium -- http://www.metahit.eu/"/>
            <person name="Pajon A."/>
            <person name="Turner K."/>
            <person name="Parkhill J."/>
            <person name="Duncan S."/>
            <person name="Flint H."/>
        </authorList>
    </citation>
    <scope>NUCLEOTIDE SEQUENCE [LARGE SCALE GENOMIC DNA]</scope>
    <source>
        <strain evidence="1 2">SSC/2</strain>
    </source>
</reference>
<evidence type="ECO:0000313" key="2">
    <source>
        <dbReference type="Proteomes" id="UP000008960"/>
    </source>
</evidence>
<gene>
    <name evidence="1" type="ORF">CL2_29730</name>
</gene>
<evidence type="ECO:0000313" key="1">
    <source>
        <dbReference type="EMBL" id="CBL39752.1"/>
    </source>
</evidence>
<organism evidence="1 2">
    <name type="scientific">Anaerostipes hadrus</name>
    <dbReference type="NCBI Taxonomy" id="649756"/>
    <lineage>
        <taxon>Bacteria</taxon>
        <taxon>Bacillati</taxon>
        <taxon>Bacillota</taxon>
        <taxon>Clostridia</taxon>
        <taxon>Lachnospirales</taxon>
        <taxon>Lachnospiraceae</taxon>
        <taxon>Anaerostipes</taxon>
    </lineage>
</organism>
<accession>D4MWI6</accession>